<feature type="transmembrane region" description="Helical" evidence="2">
    <location>
        <begin position="94"/>
        <end position="114"/>
    </location>
</feature>
<dbReference type="InterPro" id="IPR021385">
    <property type="entry name" value="DUF3017"/>
</dbReference>
<comment type="caution">
    <text evidence="3">The sequence shown here is derived from an EMBL/GenBank/DDBJ whole genome shotgun (WGS) entry which is preliminary data.</text>
</comment>
<dbReference type="EMBL" id="LJGW01000052">
    <property type="protein sequence ID" value="OEV13592.1"/>
    <property type="molecule type" value="Genomic_DNA"/>
</dbReference>
<dbReference type="Proteomes" id="UP000176005">
    <property type="component" value="Unassembled WGS sequence"/>
</dbReference>
<dbReference type="PATRIC" id="fig|518642.10.peg.7048"/>
<gene>
    <name evidence="3" type="ORF">AN218_02800</name>
</gene>
<evidence type="ECO:0008006" key="5">
    <source>
        <dbReference type="Google" id="ProtNLM"/>
    </source>
</evidence>
<dbReference type="AlphaFoldDB" id="A0A1E7LBI6"/>
<proteinExistence type="predicted"/>
<evidence type="ECO:0000313" key="3">
    <source>
        <dbReference type="EMBL" id="OEV13592.1"/>
    </source>
</evidence>
<dbReference type="Pfam" id="PF11222">
    <property type="entry name" value="DUF3017"/>
    <property type="match status" value="1"/>
</dbReference>
<feature type="transmembrane region" description="Helical" evidence="2">
    <location>
        <begin position="41"/>
        <end position="59"/>
    </location>
</feature>
<sequence length="135" mass="14316">MSDVGAGGTSRRFPAVTRDTARPEGGRRAMGAGHAAPYRQWPLLAVCGGVLVGLLVTVAEFRTGTLIIGLSLLAGAVMRRLMPSVGMLAVRSPFTDMVTYGVLGLSIVMLAMMAQPDPWVKIPVLEKIVHFVVGR</sequence>
<evidence type="ECO:0000256" key="2">
    <source>
        <dbReference type="SAM" id="Phobius"/>
    </source>
</evidence>
<keyword evidence="4" id="KW-1185">Reference proteome</keyword>
<keyword evidence="2" id="KW-1133">Transmembrane helix</keyword>
<accession>A0A1E7LBI6</accession>
<evidence type="ECO:0000313" key="4">
    <source>
        <dbReference type="Proteomes" id="UP000176005"/>
    </source>
</evidence>
<organism evidence="3 4">
    <name type="scientific">Streptomyces nanshensis</name>
    <dbReference type="NCBI Taxonomy" id="518642"/>
    <lineage>
        <taxon>Bacteria</taxon>
        <taxon>Bacillati</taxon>
        <taxon>Actinomycetota</taxon>
        <taxon>Actinomycetes</taxon>
        <taxon>Kitasatosporales</taxon>
        <taxon>Streptomycetaceae</taxon>
        <taxon>Streptomyces</taxon>
    </lineage>
</organism>
<evidence type="ECO:0000256" key="1">
    <source>
        <dbReference type="SAM" id="MobiDB-lite"/>
    </source>
</evidence>
<name>A0A1E7LBI6_9ACTN</name>
<keyword evidence="2" id="KW-0472">Membrane</keyword>
<reference evidence="3 4" key="1">
    <citation type="journal article" date="2016" name="Front. Microbiol.">
        <title>Comparative Genomics Analysis of Streptomyces Species Reveals Their Adaptation to the Marine Environment and Their Diversity at the Genomic Level.</title>
        <authorList>
            <person name="Tian X."/>
            <person name="Zhang Z."/>
            <person name="Yang T."/>
            <person name="Chen M."/>
            <person name="Li J."/>
            <person name="Chen F."/>
            <person name="Yang J."/>
            <person name="Li W."/>
            <person name="Zhang B."/>
            <person name="Zhang Z."/>
            <person name="Wu J."/>
            <person name="Zhang C."/>
            <person name="Long L."/>
            <person name="Xiao J."/>
        </authorList>
    </citation>
    <scope>NUCLEOTIDE SEQUENCE [LARGE SCALE GENOMIC DNA]</scope>
    <source>
        <strain evidence="3 4">SCSIO 10429</strain>
    </source>
</reference>
<feature type="transmembrane region" description="Helical" evidence="2">
    <location>
        <begin position="65"/>
        <end position="82"/>
    </location>
</feature>
<protein>
    <recommendedName>
        <fullName evidence="5">DUF3017 domain-containing protein</fullName>
    </recommendedName>
</protein>
<feature type="region of interest" description="Disordered" evidence="1">
    <location>
        <begin position="1"/>
        <end position="29"/>
    </location>
</feature>
<keyword evidence="2" id="KW-0812">Transmembrane</keyword>
<dbReference type="RefSeq" id="WP_070014978.1">
    <property type="nucleotide sequence ID" value="NZ_LJGW01000052.1"/>
</dbReference>